<dbReference type="OrthoDB" id="1047417at2"/>
<evidence type="ECO:0000256" key="1">
    <source>
        <dbReference type="ARBA" id="ARBA00093462"/>
    </source>
</evidence>
<protein>
    <submittedName>
        <fullName evidence="4">Replicative DNA helicase loader DnaB</fullName>
    </submittedName>
</protein>
<dbReference type="GO" id="GO:0004386">
    <property type="term" value="F:helicase activity"/>
    <property type="evidence" value="ECO:0007669"/>
    <property type="project" value="UniProtKB-KW"/>
</dbReference>
<dbReference type="SUPFAM" id="SSF158499">
    <property type="entry name" value="DnaD domain-like"/>
    <property type="match status" value="1"/>
</dbReference>
<evidence type="ECO:0000313" key="5">
    <source>
        <dbReference type="Proteomes" id="UP000295632"/>
    </source>
</evidence>
<evidence type="ECO:0000313" key="4">
    <source>
        <dbReference type="EMBL" id="TDQ35247.1"/>
    </source>
</evidence>
<dbReference type="Proteomes" id="UP000295632">
    <property type="component" value="Unassembled WGS sequence"/>
</dbReference>
<comment type="similarity">
    <text evidence="1">Belongs to the DnaB/DnaD family.</text>
</comment>
<keyword evidence="4" id="KW-0547">Nucleotide-binding</keyword>
<gene>
    <name evidence="4" type="ORF">EV213_12234</name>
</gene>
<dbReference type="InterPro" id="IPR036388">
    <property type="entry name" value="WH-like_DNA-bd_sf"/>
</dbReference>
<feature type="compositionally biased region" description="Polar residues" evidence="2">
    <location>
        <begin position="112"/>
        <end position="121"/>
    </location>
</feature>
<dbReference type="EMBL" id="SNYJ01000022">
    <property type="protein sequence ID" value="TDQ35247.1"/>
    <property type="molecule type" value="Genomic_DNA"/>
</dbReference>
<keyword evidence="5" id="KW-1185">Reference proteome</keyword>
<feature type="region of interest" description="Disordered" evidence="2">
    <location>
        <begin position="209"/>
        <end position="231"/>
    </location>
</feature>
<feature type="compositionally biased region" description="Basic residues" evidence="2">
    <location>
        <begin position="214"/>
        <end position="223"/>
    </location>
</feature>
<keyword evidence="4" id="KW-0347">Helicase</keyword>
<sequence length="242" mass="27600">MKFFNQRNAFYDRLEGNQLSSSAISLWYALMYTNDKAGWTDEFSVAASVLSLRAGVSVRTLSTARNELKQKGLIDFKSRKGNQAAIYTILDLCANIARNPSDNASNKRSDNASDSPSTLLQENREEEKRKEGEDVRENSFTFYEKNFGVLNPFISESIGKWCDDLTDEHVVEALEITLKNNKNSFRYAEAILREWQSLNLLTIEDVRTHESHKNQGRKGKARPKSNGNVAQFSDYSKYNLPF</sequence>
<evidence type="ECO:0000256" key="2">
    <source>
        <dbReference type="SAM" id="MobiDB-lite"/>
    </source>
</evidence>
<dbReference type="AlphaFoldDB" id="A0A4R6TS06"/>
<organism evidence="4 5">
    <name type="scientific">Aureibacillus halotolerans</name>
    <dbReference type="NCBI Taxonomy" id="1508390"/>
    <lineage>
        <taxon>Bacteria</taxon>
        <taxon>Bacillati</taxon>
        <taxon>Bacillota</taxon>
        <taxon>Bacilli</taxon>
        <taxon>Bacillales</taxon>
        <taxon>Bacillaceae</taxon>
        <taxon>Aureibacillus</taxon>
    </lineage>
</organism>
<dbReference type="RefSeq" id="WP_133581958.1">
    <property type="nucleotide sequence ID" value="NZ_SNYJ01000022.1"/>
</dbReference>
<dbReference type="PANTHER" id="PTHR37293:SF5">
    <property type="entry name" value="DNA REPLICATION PROTEIN"/>
    <property type="match status" value="1"/>
</dbReference>
<dbReference type="InterPro" id="IPR034829">
    <property type="entry name" value="DnaD-like_sf"/>
</dbReference>
<dbReference type="Gene3D" id="1.10.10.630">
    <property type="entry name" value="DnaD domain-like"/>
    <property type="match status" value="1"/>
</dbReference>
<feature type="compositionally biased region" description="Basic and acidic residues" evidence="2">
    <location>
        <begin position="122"/>
        <end position="135"/>
    </location>
</feature>
<keyword evidence="4" id="KW-0378">Hydrolase</keyword>
<dbReference type="Gene3D" id="1.10.10.10">
    <property type="entry name" value="Winged helix-like DNA-binding domain superfamily/Winged helix DNA-binding domain"/>
    <property type="match status" value="1"/>
</dbReference>
<proteinExistence type="inferred from homology"/>
<dbReference type="InterPro" id="IPR006343">
    <property type="entry name" value="DnaB/C_C"/>
</dbReference>
<dbReference type="InterPro" id="IPR053162">
    <property type="entry name" value="DnaD"/>
</dbReference>
<dbReference type="Pfam" id="PF07261">
    <property type="entry name" value="DnaB_2"/>
    <property type="match status" value="1"/>
</dbReference>
<reference evidence="4 5" key="1">
    <citation type="submission" date="2019-03" db="EMBL/GenBank/DDBJ databases">
        <title>Genomic Encyclopedia of Type Strains, Phase IV (KMG-IV): sequencing the most valuable type-strain genomes for metagenomic binning, comparative biology and taxonomic classification.</title>
        <authorList>
            <person name="Goeker M."/>
        </authorList>
    </citation>
    <scope>NUCLEOTIDE SEQUENCE [LARGE SCALE GENOMIC DNA]</scope>
    <source>
        <strain evidence="4 5">DSM 28697</strain>
    </source>
</reference>
<accession>A0A4R6TS06</accession>
<dbReference type="NCBIfam" id="TIGR01446">
    <property type="entry name" value="DnaD_dom"/>
    <property type="match status" value="1"/>
</dbReference>
<evidence type="ECO:0000259" key="3">
    <source>
        <dbReference type="Pfam" id="PF07261"/>
    </source>
</evidence>
<feature type="domain" description="DnaB/C C-terminal" evidence="3">
    <location>
        <begin position="140"/>
        <end position="210"/>
    </location>
</feature>
<name>A0A4R6TS06_9BACI</name>
<comment type="caution">
    <text evidence="4">The sequence shown here is derived from an EMBL/GenBank/DDBJ whole genome shotgun (WGS) entry which is preliminary data.</text>
</comment>
<feature type="region of interest" description="Disordered" evidence="2">
    <location>
        <begin position="101"/>
        <end position="135"/>
    </location>
</feature>
<keyword evidence="4" id="KW-0067">ATP-binding</keyword>
<dbReference type="PANTHER" id="PTHR37293">
    <property type="entry name" value="PHAGE REPLICATION PROTEIN-RELATED"/>
    <property type="match status" value="1"/>
</dbReference>